<keyword evidence="7" id="KW-0256">Endoplasmic reticulum</keyword>
<dbReference type="GO" id="GO:0031201">
    <property type="term" value="C:SNARE complex"/>
    <property type="evidence" value="ECO:0007669"/>
    <property type="project" value="TreeGrafter"/>
</dbReference>
<comment type="similarity">
    <text evidence="3">Belongs to the syntaxin family.</text>
</comment>
<evidence type="ECO:0000256" key="8">
    <source>
        <dbReference type="ARBA" id="ARBA00022892"/>
    </source>
</evidence>
<keyword evidence="12 16" id="KW-0472">Membrane</keyword>
<evidence type="ECO:0000256" key="9">
    <source>
        <dbReference type="ARBA" id="ARBA00022927"/>
    </source>
</evidence>
<feature type="transmembrane region" description="Helical" evidence="16">
    <location>
        <begin position="292"/>
        <end position="313"/>
    </location>
</feature>
<evidence type="ECO:0000256" key="3">
    <source>
        <dbReference type="ARBA" id="ARBA00009063"/>
    </source>
</evidence>
<dbReference type="Pfam" id="PF10496">
    <property type="entry name" value="Syntaxin-18_N"/>
    <property type="match status" value="1"/>
</dbReference>
<evidence type="ECO:0000256" key="10">
    <source>
        <dbReference type="ARBA" id="ARBA00022989"/>
    </source>
</evidence>
<dbReference type="PANTHER" id="PTHR15959:SF0">
    <property type="entry name" value="SYNTAXIN-18"/>
    <property type="match status" value="1"/>
</dbReference>
<dbReference type="RefSeq" id="XP_038046497.1">
    <property type="nucleotide sequence ID" value="XM_038190569.1"/>
</dbReference>
<evidence type="ECO:0000256" key="7">
    <source>
        <dbReference type="ARBA" id="ARBA00022824"/>
    </source>
</evidence>
<dbReference type="FunFam" id="1.20.5.110:FF:000015">
    <property type="entry name" value="Syntaxin-18, putative"/>
    <property type="match status" value="1"/>
</dbReference>
<evidence type="ECO:0000256" key="13">
    <source>
        <dbReference type="ARBA" id="ARBA00046280"/>
    </source>
</evidence>
<reference evidence="18" key="1">
    <citation type="submission" date="2022-11" db="UniProtKB">
        <authorList>
            <consortium name="EnsemblMetazoa"/>
        </authorList>
    </citation>
    <scope>IDENTIFICATION</scope>
</reference>
<dbReference type="PROSITE" id="PS50192">
    <property type="entry name" value="T_SNARE"/>
    <property type="match status" value="1"/>
</dbReference>
<evidence type="ECO:0000256" key="4">
    <source>
        <dbReference type="ARBA" id="ARBA00019409"/>
    </source>
</evidence>
<evidence type="ECO:0000256" key="6">
    <source>
        <dbReference type="ARBA" id="ARBA00022692"/>
    </source>
</evidence>
<feature type="region of interest" description="Disordered" evidence="15">
    <location>
        <begin position="165"/>
        <end position="211"/>
    </location>
</feature>
<dbReference type="CDD" id="cd15850">
    <property type="entry name" value="SNARE_syntaxin18"/>
    <property type="match status" value="1"/>
</dbReference>
<dbReference type="InterPro" id="IPR019529">
    <property type="entry name" value="Syntaxin-18_N"/>
</dbReference>
<dbReference type="OrthoDB" id="342981at2759"/>
<dbReference type="Gene3D" id="1.20.5.110">
    <property type="match status" value="1"/>
</dbReference>
<evidence type="ECO:0000256" key="5">
    <source>
        <dbReference type="ARBA" id="ARBA00022448"/>
    </source>
</evidence>
<name>A0A913Z456_PATMI</name>
<keyword evidence="5" id="KW-0813">Transport</keyword>
<dbReference type="Proteomes" id="UP000887568">
    <property type="component" value="Unplaced"/>
</dbReference>
<proteinExistence type="inferred from homology"/>
<evidence type="ECO:0000256" key="16">
    <source>
        <dbReference type="SAM" id="Phobius"/>
    </source>
</evidence>
<sequence>MASDITSLFKASVKTVRTRNKGLGSGKEAGNSSILSHARNKTEFAIKARDVANTISKLKDFLLEHRRDYINAASHLTSDAGRMTDAERDQIDTDAQQFMRTCSETIRIFKTEVFKQTMPAQVRSHKEAVFELLQEYLKAVCKLYSEQRAVRVKRVVDKKRISRLQPKQSSFSNKLQPSATSTPTKATQDSGSPDLETTNQEEDTEEFSPEEVQMFEQENKKLFNEMNCLVDEVRQIEGKVVEITKLQEIFADKVLQQEADIDRIADTVVATTENIKEGNEDIREAIKNNAGFRVWILFFLVMCSFSLLFLDWYS</sequence>
<dbReference type="InterPro" id="IPR010989">
    <property type="entry name" value="SNARE"/>
</dbReference>
<comment type="function">
    <text evidence="1">Syntaxin that may be involved in targeting and fusion of Golgi-derived retrograde transport vesicles with the ER.</text>
</comment>
<accession>A0A913Z456</accession>
<organism evidence="18 19">
    <name type="scientific">Patiria miniata</name>
    <name type="common">Bat star</name>
    <name type="synonym">Asterina miniata</name>
    <dbReference type="NCBI Taxonomy" id="46514"/>
    <lineage>
        <taxon>Eukaryota</taxon>
        <taxon>Metazoa</taxon>
        <taxon>Echinodermata</taxon>
        <taxon>Eleutherozoa</taxon>
        <taxon>Asterozoa</taxon>
        <taxon>Asteroidea</taxon>
        <taxon>Valvatacea</taxon>
        <taxon>Valvatida</taxon>
        <taxon>Asterinidae</taxon>
        <taxon>Patiria</taxon>
    </lineage>
</organism>
<evidence type="ECO:0000256" key="15">
    <source>
        <dbReference type="SAM" id="MobiDB-lite"/>
    </source>
</evidence>
<dbReference type="GeneID" id="119720742"/>
<keyword evidence="11 14" id="KW-0175">Coiled coil</keyword>
<keyword evidence="9" id="KW-0653">Protein transport</keyword>
<keyword evidence="10 16" id="KW-1133">Transmembrane helix</keyword>
<evidence type="ECO:0000313" key="18">
    <source>
        <dbReference type="EnsemblMetazoa" id="XP_038046497.1"/>
    </source>
</evidence>
<dbReference type="GO" id="GO:0006890">
    <property type="term" value="P:retrograde vesicle-mediated transport, Golgi to endoplasmic reticulum"/>
    <property type="evidence" value="ECO:0007669"/>
    <property type="project" value="TreeGrafter"/>
</dbReference>
<dbReference type="EnsemblMetazoa" id="XM_038190569.1">
    <property type="protein sequence ID" value="XP_038046497.1"/>
    <property type="gene ID" value="LOC119720742"/>
</dbReference>
<dbReference type="GO" id="GO:0005789">
    <property type="term" value="C:endoplasmic reticulum membrane"/>
    <property type="evidence" value="ECO:0007669"/>
    <property type="project" value="UniProtKB-SubCell"/>
</dbReference>
<dbReference type="GO" id="GO:0015031">
    <property type="term" value="P:protein transport"/>
    <property type="evidence" value="ECO:0007669"/>
    <property type="project" value="UniProtKB-KW"/>
</dbReference>
<evidence type="ECO:0000256" key="12">
    <source>
        <dbReference type="ARBA" id="ARBA00023136"/>
    </source>
</evidence>
<feature type="compositionally biased region" description="Polar residues" evidence="15">
    <location>
        <begin position="165"/>
        <end position="198"/>
    </location>
</feature>
<feature type="domain" description="T-SNARE coiled-coil homology" evidence="17">
    <location>
        <begin position="231"/>
        <end position="285"/>
    </location>
</feature>
<evidence type="ECO:0000256" key="14">
    <source>
        <dbReference type="SAM" id="Coils"/>
    </source>
</evidence>
<evidence type="ECO:0000313" key="19">
    <source>
        <dbReference type="Proteomes" id="UP000887568"/>
    </source>
</evidence>
<protein>
    <recommendedName>
        <fullName evidence="4">Syntaxin-18</fullName>
    </recommendedName>
</protein>
<feature type="compositionally biased region" description="Acidic residues" evidence="15">
    <location>
        <begin position="199"/>
        <end position="209"/>
    </location>
</feature>
<keyword evidence="8" id="KW-0931">ER-Golgi transport</keyword>
<dbReference type="SUPFAM" id="SSF58038">
    <property type="entry name" value="SNARE fusion complex"/>
    <property type="match status" value="1"/>
</dbReference>
<dbReference type="CTD" id="53407"/>
<evidence type="ECO:0000256" key="1">
    <source>
        <dbReference type="ARBA" id="ARBA00003746"/>
    </source>
</evidence>
<dbReference type="InterPro" id="IPR000727">
    <property type="entry name" value="T_SNARE_dom"/>
</dbReference>
<evidence type="ECO:0000259" key="17">
    <source>
        <dbReference type="PROSITE" id="PS50192"/>
    </source>
</evidence>
<dbReference type="SUPFAM" id="SSF47661">
    <property type="entry name" value="t-snare proteins"/>
    <property type="match status" value="1"/>
</dbReference>
<evidence type="ECO:0000256" key="2">
    <source>
        <dbReference type="ARBA" id="ARBA00004389"/>
    </source>
</evidence>
<evidence type="ECO:0000256" key="11">
    <source>
        <dbReference type="ARBA" id="ARBA00023054"/>
    </source>
</evidence>
<keyword evidence="6 16" id="KW-0812">Transmembrane</keyword>
<comment type="subcellular location">
    <subcellularLocation>
        <location evidence="13">Endomembrane system</location>
        <topology evidence="13">Single-pass type IV membrane protein</topology>
    </subcellularLocation>
    <subcellularLocation>
        <location evidence="2">Endoplasmic reticulum membrane</location>
        <topology evidence="2">Single-pass membrane protein</topology>
    </subcellularLocation>
</comment>
<keyword evidence="19" id="KW-1185">Reference proteome</keyword>
<dbReference type="AlphaFoldDB" id="A0A913Z456"/>
<dbReference type="OMA" id="FVFQCRE"/>
<dbReference type="PANTHER" id="PTHR15959">
    <property type="entry name" value="SYNTAXIN-18"/>
    <property type="match status" value="1"/>
</dbReference>
<feature type="coiled-coil region" evidence="14">
    <location>
        <begin position="212"/>
        <end position="239"/>
    </location>
</feature>